<evidence type="ECO:0000256" key="2">
    <source>
        <dbReference type="SAM" id="MobiDB-lite"/>
    </source>
</evidence>
<comment type="caution">
    <text evidence="4">The sequence shown here is derived from an EMBL/GenBank/DDBJ whole genome shotgun (WGS) entry which is preliminary data.</text>
</comment>
<proteinExistence type="predicted"/>
<dbReference type="EMBL" id="RCBY01000063">
    <property type="protein sequence ID" value="RQH43304.1"/>
    <property type="molecule type" value="Genomic_DNA"/>
</dbReference>
<keyword evidence="5" id="KW-1185">Reference proteome</keyword>
<feature type="region of interest" description="Disordered" evidence="2">
    <location>
        <begin position="369"/>
        <end position="399"/>
    </location>
</feature>
<keyword evidence="1" id="KW-0175">Coiled coil</keyword>
<organism evidence="4 5">
    <name type="scientific">Okeania hirsuta</name>
    <dbReference type="NCBI Taxonomy" id="1458930"/>
    <lineage>
        <taxon>Bacteria</taxon>
        <taxon>Bacillati</taxon>
        <taxon>Cyanobacteriota</taxon>
        <taxon>Cyanophyceae</taxon>
        <taxon>Oscillatoriophycideae</taxon>
        <taxon>Oscillatoriales</taxon>
        <taxon>Microcoleaceae</taxon>
        <taxon>Okeania</taxon>
    </lineage>
</organism>
<dbReference type="Pfam" id="PF00656">
    <property type="entry name" value="Peptidase_C14"/>
    <property type="match status" value="1"/>
</dbReference>
<dbReference type="OrthoDB" id="473693at2"/>
<dbReference type="PANTHER" id="PTHR22576">
    <property type="entry name" value="MUCOSA ASSOCIATED LYMPHOID TISSUE LYMPHOMA TRANSLOCATION PROTEIN 1/PARACASPASE"/>
    <property type="match status" value="1"/>
</dbReference>
<sequence length="426" mass="49634">MRKIALLIGVSEYKNFTKLPSAVNDVDALQEVLLNSEMGGFDEVKTFKNINRQDMEYEIYKLFDSRKSNELLLFYFSGHGITNPKGDLFIATPETDKNERGIVIPPTAVEASYLKKRMNDSSSNHQVIILDCCFSGAFDKELNPKYAGEAPINFKQDLGGEGRAILTSSSSAQMSYESKTSGLSIYTKYLVEGIHTGKADQDNNGVISVDELHEYASEKVQEESPEMTPRFYPVEQGYRIHIARSPQGNPKLKYRKEVEAIIQNERDEIDFIRGEIDDFEREILEIHRLEHGISIEDAKIIEKEVMELHRKRWKNLQQYKTLFSKAVKRSFPLRKNDRLNLERIQKRLSLRDEDVRRIEAKITPKISKPVTSKISKPERIKKEPQKYKRDEITRKKTKEEEEYEKWKSDKEFHQQLIKDSLLKKWM</sequence>
<dbReference type="InterPro" id="IPR002048">
    <property type="entry name" value="EF_hand_dom"/>
</dbReference>
<evidence type="ECO:0000259" key="3">
    <source>
        <dbReference type="PROSITE" id="PS50222"/>
    </source>
</evidence>
<evidence type="ECO:0000313" key="4">
    <source>
        <dbReference type="EMBL" id="RQH43304.1"/>
    </source>
</evidence>
<dbReference type="PANTHER" id="PTHR22576:SF37">
    <property type="entry name" value="MUCOSA-ASSOCIATED LYMPHOID TISSUE LYMPHOMA TRANSLOCATION PROTEIN 1"/>
    <property type="match status" value="1"/>
</dbReference>
<dbReference type="Proteomes" id="UP000269154">
    <property type="component" value="Unassembled WGS sequence"/>
</dbReference>
<dbReference type="InterPro" id="IPR029030">
    <property type="entry name" value="Caspase-like_dom_sf"/>
</dbReference>
<evidence type="ECO:0000256" key="1">
    <source>
        <dbReference type="SAM" id="Coils"/>
    </source>
</evidence>
<dbReference type="GO" id="GO:0004197">
    <property type="term" value="F:cysteine-type endopeptidase activity"/>
    <property type="evidence" value="ECO:0007669"/>
    <property type="project" value="InterPro"/>
</dbReference>
<feature type="compositionally biased region" description="Basic and acidic residues" evidence="2">
    <location>
        <begin position="375"/>
        <end position="399"/>
    </location>
</feature>
<dbReference type="GO" id="GO:0005509">
    <property type="term" value="F:calcium ion binding"/>
    <property type="evidence" value="ECO:0007669"/>
    <property type="project" value="InterPro"/>
</dbReference>
<gene>
    <name evidence="4" type="ORF">D5R40_13135</name>
</gene>
<dbReference type="NCBIfam" id="NF047832">
    <property type="entry name" value="caspase_w_EACC1"/>
    <property type="match status" value="1"/>
</dbReference>
<evidence type="ECO:0000313" key="5">
    <source>
        <dbReference type="Proteomes" id="UP000269154"/>
    </source>
</evidence>
<feature type="coiled-coil region" evidence="1">
    <location>
        <begin position="255"/>
        <end position="282"/>
    </location>
</feature>
<dbReference type="InterPro" id="IPR052039">
    <property type="entry name" value="Caspase-related_regulators"/>
</dbReference>
<dbReference type="SUPFAM" id="SSF52129">
    <property type="entry name" value="Caspase-like"/>
    <property type="match status" value="1"/>
</dbReference>
<dbReference type="PROSITE" id="PS50222">
    <property type="entry name" value="EF_HAND_2"/>
    <property type="match status" value="1"/>
</dbReference>
<keyword evidence="4" id="KW-0378">Hydrolase</keyword>
<keyword evidence="4" id="KW-0645">Protease</keyword>
<dbReference type="GO" id="GO:0006508">
    <property type="term" value="P:proteolysis"/>
    <property type="evidence" value="ECO:0007669"/>
    <property type="project" value="UniProtKB-KW"/>
</dbReference>
<accession>A0A3N6PAV6</accession>
<name>A0A3N6PAV6_9CYAN</name>
<dbReference type="RefSeq" id="WP_124154734.1">
    <property type="nucleotide sequence ID" value="NZ_CAWOLW010000590.1"/>
</dbReference>
<feature type="domain" description="EF-hand" evidence="3">
    <location>
        <begin position="198"/>
        <end position="222"/>
    </location>
</feature>
<dbReference type="InterPro" id="IPR011600">
    <property type="entry name" value="Pept_C14_caspase"/>
</dbReference>
<dbReference type="AlphaFoldDB" id="A0A3N6PAV6"/>
<dbReference type="PROSITE" id="PS00018">
    <property type="entry name" value="EF_HAND_1"/>
    <property type="match status" value="1"/>
</dbReference>
<protein>
    <submittedName>
        <fullName evidence="4">Clp protease</fullName>
    </submittedName>
</protein>
<dbReference type="InterPro" id="IPR018247">
    <property type="entry name" value="EF_Hand_1_Ca_BS"/>
</dbReference>
<reference evidence="4 5" key="1">
    <citation type="journal article" date="2018" name="ACS Chem. Biol.">
        <title>Ketoreductase domain dysfunction expands chemodiversity: malyngamide biosynthesis in the cyanobacterium Okeania hirsuta.</title>
        <authorList>
            <person name="Moss N.A."/>
            <person name="Leao T."/>
            <person name="Rankin M."/>
            <person name="McCullough T.M."/>
            <person name="Qu P."/>
            <person name="Korobeynikov A."/>
            <person name="Smith J.L."/>
            <person name="Gerwick L."/>
            <person name="Gerwick W.H."/>
        </authorList>
    </citation>
    <scope>NUCLEOTIDE SEQUENCE [LARGE SCALE GENOMIC DNA]</scope>
    <source>
        <strain evidence="4 5">PAB10Feb10-1</strain>
    </source>
</reference>
<dbReference type="Gene3D" id="3.40.50.1460">
    <property type="match status" value="1"/>
</dbReference>